<organism evidence="3 4">
    <name type="scientific">Salinibacillus xinjiangensis</name>
    <dbReference type="NCBI Taxonomy" id="1229268"/>
    <lineage>
        <taxon>Bacteria</taxon>
        <taxon>Bacillati</taxon>
        <taxon>Bacillota</taxon>
        <taxon>Bacilli</taxon>
        <taxon>Bacillales</taxon>
        <taxon>Bacillaceae</taxon>
        <taxon>Salinibacillus</taxon>
    </lineage>
</organism>
<keyword evidence="3" id="KW-0378">Hydrolase</keyword>
<dbReference type="InterPro" id="IPR050662">
    <property type="entry name" value="Sec-metab_biosynth-thioest"/>
</dbReference>
<dbReference type="SMART" id="SM00849">
    <property type="entry name" value="Lactamase_B"/>
    <property type="match status" value="1"/>
</dbReference>
<keyword evidence="4" id="KW-1185">Reference proteome</keyword>
<dbReference type="PANTHER" id="PTHR23131">
    <property type="entry name" value="ENDORIBONUCLEASE LACTB2"/>
    <property type="match status" value="1"/>
</dbReference>
<evidence type="ECO:0000259" key="2">
    <source>
        <dbReference type="SMART" id="SM00849"/>
    </source>
</evidence>
<dbReference type="Pfam" id="PF00753">
    <property type="entry name" value="Lactamase_B"/>
    <property type="match status" value="1"/>
</dbReference>
<dbReference type="RefSeq" id="WP_153728445.1">
    <property type="nucleotide sequence ID" value="NZ_WJNH01000005.1"/>
</dbReference>
<proteinExistence type="predicted"/>
<dbReference type="InterPro" id="IPR036866">
    <property type="entry name" value="RibonucZ/Hydroxyglut_hydro"/>
</dbReference>
<evidence type="ECO:0000256" key="1">
    <source>
        <dbReference type="SAM" id="Phobius"/>
    </source>
</evidence>
<accession>A0A6G1X6E0</accession>
<comment type="caution">
    <text evidence="3">The sequence shown here is derived from an EMBL/GenBank/DDBJ whole genome shotgun (WGS) entry which is preliminary data.</text>
</comment>
<gene>
    <name evidence="3" type="ORF">GH754_09345</name>
</gene>
<sequence>MKVKTYKDIEMINIAVHPIFQFMFVNLFYVDGLLIDSGPRLQKHKLSPIFRKWDIEQVAVTHHHSDHIGLAPWLMKHKNVQMYSSYPTQSEDKVFGAKSGWTTKANPFPNVIKTPKYRFHPISTPGHTPDHVSILEPNKGWLFSGDLYVTPYPKVFLKEESVSAYIESLKKIKTLDFDTLFCGHGGVIQNGKEMIGRKLNYLEKVRIEVLRLHELGYSDRAIVKKLFPKKARIEVWTFGSFSRLHLVRSCYQ</sequence>
<evidence type="ECO:0000313" key="4">
    <source>
        <dbReference type="Proteomes" id="UP000480185"/>
    </source>
</evidence>
<reference evidence="3 4" key="1">
    <citation type="submission" date="2019-11" db="EMBL/GenBank/DDBJ databases">
        <authorList>
            <person name="Li J."/>
        </authorList>
    </citation>
    <scope>NUCLEOTIDE SEQUENCE [LARGE SCALE GENOMIC DNA]</scope>
    <source>
        <strain evidence="3 4">J4</strain>
    </source>
</reference>
<dbReference type="EMBL" id="WJNH01000005">
    <property type="protein sequence ID" value="MRG86534.1"/>
    <property type="molecule type" value="Genomic_DNA"/>
</dbReference>
<dbReference type="GO" id="GO:0016787">
    <property type="term" value="F:hydrolase activity"/>
    <property type="evidence" value="ECO:0007669"/>
    <property type="project" value="UniProtKB-KW"/>
</dbReference>
<dbReference type="Proteomes" id="UP000480185">
    <property type="component" value="Unassembled WGS sequence"/>
</dbReference>
<name>A0A6G1X6E0_9BACI</name>
<keyword evidence="1" id="KW-0812">Transmembrane</keyword>
<feature type="transmembrane region" description="Helical" evidence="1">
    <location>
        <begin position="12"/>
        <end position="30"/>
    </location>
</feature>
<protein>
    <submittedName>
        <fullName evidence="3">MBL fold metallo-hydrolase</fullName>
    </submittedName>
</protein>
<evidence type="ECO:0000313" key="3">
    <source>
        <dbReference type="EMBL" id="MRG86534.1"/>
    </source>
</evidence>
<keyword evidence="1" id="KW-1133">Transmembrane helix</keyword>
<dbReference type="Gene3D" id="3.60.15.10">
    <property type="entry name" value="Ribonuclease Z/Hydroxyacylglutathione hydrolase-like"/>
    <property type="match status" value="1"/>
</dbReference>
<keyword evidence="1" id="KW-0472">Membrane</keyword>
<dbReference type="InterPro" id="IPR001279">
    <property type="entry name" value="Metallo-B-lactamas"/>
</dbReference>
<dbReference type="OrthoDB" id="235784at2"/>
<feature type="domain" description="Metallo-beta-lactamase" evidence="2">
    <location>
        <begin position="24"/>
        <end position="184"/>
    </location>
</feature>
<dbReference type="AlphaFoldDB" id="A0A6G1X6E0"/>
<dbReference type="SUPFAM" id="SSF56281">
    <property type="entry name" value="Metallo-hydrolase/oxidoreductase"/>
    <property type="match status" value="1"/>
</dbReference>